<dbReference type="EMBL" id="WTRN01003213">
    <property type="protein sequence ID" value="MWT90419.1"/>
    <property type="molecule type" value="Genomic_DNA"/>
</dbReference>
<feature type="non-terminal residue" evidence="1">
    <location>
        <position position="1"/>
    </location>
</feature>
<name>A0A6L7CV07_ECOLX</name>
<sequence>RRPDLAPPVGRAERQQFQRLLVWLVANVYPTFTFADYPERWAPDAPEQLKKNVIEYRKSLYIWLNSQLTAG</sequence>
<evidence type="ECO:0000313" key="2">
    <source>
        <dbReference type="Proteomes" id="UP000480485"/>
    </source>
</evidence>
<accession>A0A6L7CV07</accession>
<dbReference type="AlphaFoldDB" id="A0A6L7CV07"/>
<dbReference type="Gene3D" id="1.20.1050.10">
    <property type="match status" value="1"/>
</dbReference>
<keyword evidence="1" id="KW-0808">Transferase</keyword>
<evidence type="ECO:0000313" key="1">
    <source>
        <dbReference type="EMBL" id="MWT90419.1"/>
    </source>
</evidence>
<organism evidence="1 2">
    <name type="scientific">Escherichia coli</name>
    <dbReference type="NCBI Taxonomy" id="562"/>
    <lineage>
        <taxon>Bacteria</taxon>
        <taxon>Pseudomonadati</taxon>
        <taxon>Pseudomonadota</taxon>
        <taxon>Gammaproteobacteria</taxon>
        <taxon>Enterobacterales</taxon>
        <taxon>Enterobacteriaceae</taxon>
        <taxon>Escherichia</taxon>
    </lineage>
</organism>
<comment type="caution">
    <text evidence="1">The sequence shown here is derived from an EMBL/GenBank/DDBJ whole genome shotgun (WGS) entry which is preliminary data.</text>
</comment>
<proteinExistence type="predicted"/>
<dbReference type="Proteomes" id="UP000480485">
    <property type="component" value="Unassembled WGS sequence"/>
</dbReference>
<gene>
    <name evidence="1" type="ORF">GP954_35805</name>
</gene>
<dbReference type="GO" id="GO:0016740">
    <property type="term" value="F:transferase activity"/>
    <property type="evidence" value="ECO:0007669"/>
    <property type="project" value="UniProtKB-KW"/>
</dbReference>
<protein>
    <submittedName>
        <fullName evidence="1">Glutathione S-transferase</fullName>
    </submittedName>
</protein>
<reference evidence="1 2" key="1">
    <citation type="submission" date="2019-12" db="EMBL/GenBank/DDBJ databases">
        <title>Enteriobacteria Tanzani isolates_8377-8380.</title>
        <authorList>
            <person name="Subbiah M."/>
            <person name="Call D."/>
        </authorList>
    </citation>
    <scope>NUCLEOTIDE SEQUENCE [LARGE SCALE GENOMIC DNA]</scope>
    <source>
        <strain evidence="1 2">8378wC7</strain>
    </source>
</reference>